<dbReference type="KEGG" id="ffa:FFWV33_09735"/>
<sequence length="86" mass="10116">MQQRKPMKQNHPIQQKPNKITPKPFKINSKFAQIKKTLKLKVHFSSRLKNRLKKGWVKVLNNGVDSLLLHPQQRTSSLTHWQALLI</sequence>
<evidence type="ECO:0000313" key="2">
    <source>
        <dbReference type="EMBL" id="AWG21799.1"/>
    </source>
</evidence>
<reference evidence="2 3" key="1">
    <citation type="submission" date="2017-04" db="EMBL/GenBank/DDBJ databases">
        <title>Compelte genome sequence of WV33.</title>
        <authorList>
            <person name="Lee P.C."/>
        </authorList>
    </citation>
    <scope>NUCLEOTIDE SEQUENCE [LARGE SCALE GENOMIC DNA]</scope>
    <source>
        <strain evidence="2 3">WV33</strain>
    </source>
</reference>
<evidence type="ECO:0000313" key="3">
    <source>
        <dbReference type="Proteomes" id="UP000244527"/>
    </source>
</evidence>
<dbReference type="AlphaFoldDB" id="A0A2S1LDH3"/>
<gene>
    <name evidence="2" type="ORF">FFWV33_09735</name>
</gene>
<dbReference type="Proteomes" id="UP000244527">
    <property type="component" value="Chromosome"/>
</dbReference>
<evidence type="ECO:0000256" key="1">
    <source>
        <dbReference type="SAM" id="MobiDB-lite"/>
    </source>
</evidence>
<dbReference type="EMBL" id="CP020918">
    <property type="protein sequence ID" value="AWG21799.1"/>
    <property type="molecule type" value="Genomic_DNA"/>
</dbReference>
<name>A0A2S1LDH3_9FLAO</name>
<keyword evidence="3" id="KW-1185">Reference proteome</keyword>
<organism evidence="2 3">
    <name type="scientific">Flavobacterium faecale</name>
    <dbReference type="NCBI Taxonomy" id="1355330"/>
    <lineage>
        <taxon>Bacteria</taxon>
        <taxon>Pseudomonadati</taxon>
        <taxon>Bacteroidota</taxon>
        <taxon>Flavobacteriia</taxon>
        <taxon>Flavobacteriales</taxon>
        <taxon>Flavobacteriaceae</taxon>
        <taxon>Flavobacterium</taxon>
    </lineage>
</organism>
<accession>A0A2S1LDH3</accession>
<feature type="region of interest" description="Disordered" evidence="1">
    <location>
        <begin position="1"/>
        <end position="25"/>
    </location>
</feature>
<protein>
    <submittedName>
        <fullName evidence="2">Uncharacterized protein</fullName>
    </submittedName>
</protein>
<proteinExistence type="predicted"/>